<dbReference type="PROSITE" id="PS50110">
    <property type="entry name" value="RESPONSE_REGULATORY"/>
    <property type="match status" value="1"/>
</dbReference>
<feature type="modified residue" description="4-aspartylphosphate" evidence="1">
    <location>
        <position position="83"/>
    </location>
</feature>
<dbReference type="InterPro" id="IPR011006">
    <property type="entry name" value="CheY-like_superfamily"/>
</dbReference>
<sequence>MSVVAGKRFFFIEFDAKNMVHTNLKWVLLVDDDGTTNMLNTLFLKRVVPDIKIDTAVNGHRALDFLDSHMDEIEPGTFLLVLDIEMPLMNGWEFLEAYNILFKKEEREKIALTVLTAKPSEEVKYRALANANVKDCLYKPLSDINFKKIIKTFFPDE</sequence>
<dbReference type="EMBL" id="FNGV01000001">
    <property type="protein sequence ID" value="SDL23571.1"/>
    <property type="molecule type" value="Genomic_DNA"/>
</dbReference>
<dbReference type="SMART" id="SM00448">
    <property type="entry name" value="REC"/>
    <property type="match status" value="1"/>
</dbReference>
<evidence type="ECO:0000256" key="1">
    <source>
        <dbReference type="PROSITE-ProRule" id="PRU00169"/>
    </source>
</evidence>
<keyword evidence="1" id="KW-0597">Phosphoprotein</keyword>
<organism evidence="3 4">
    <name type="scientific">Kriegella aquimaris</name>
    <dbReference type="NCBI Taxonomy" id="192904"/>
    <lineage>
        <taxon>Bacteria</taxon>
        <taxon>Pseudomonadati</taxon>
        <taxon>Bacteroidota</taxon>
        <taxon>Flavobacteriia</taxon>
        <taxon>Flavobacteriales</taxon>
        <taxon>Flavobacteriaceae</taxon>
        <taxon>Kriegella</taxon>
    </lineage>
</organism>
<dbReference type="AlphaFoldDB" id="A0A1G9IEB6"/>
<accession>A0A1G9IEB6</accession>
<keyword evidence="4" id="KW-1185">Reference proteome</keyword>
<gene>
    <name evidence="3" type="ORF">SAMN04488514_101106</name>
</gene>
<feature type="domain" description="Response regulatory" evidence="2">
    <location>
        <begin position="26"/>
        <end position="154"/>
    </location>
</feature>
<name>A0A1G9IEB6_9FLAO</name>
<evidence type="ECO:0000313" key="3">
    <source>
        <dbReference type="EMBL" id="SDL23571.1"/>
    </source>
</evidence>
<dbReference type="Gene3D" id="3.40.50.2300">
    <property type="match status" value="1"/>
</dbReference>
<reference evidence="3 4" key="1">
    <citation type="submission" date="2016-10" db="EMBL/GenBank/DDBJ databases">
        <authorList>
            <person name="de Groot N.N."/>
        </authorList>
    </citation>
    <scope>NUCLEOTIDE SEQUENCE [LARGE SCALE GENOMIC DNA]</scope>
    <source>
        <strain evidence="3 4">DSM 19886</strain>
    </source>
</reference>
<dbReference type="STRING" id="192904.SAMN04488514_101106"/>
<evidence type="ECO:0000313" key="4">
    <source>
        <dbReference type="Proteomes" id="UP000199440"/>
    </source>
</evidence>
<dbReference type="InterPro" id="IPR001789">
    <property type="entry name" value="Sig_transdc_resp-reg_receiver"/>
</dbReference>
<proteinExistence type="predicted"/>
<dbReference type="GO" id="GO:0000160">
    <property type="term" value="P:phosphorelay signal transduction system"/>
    <property type="evidence" value="ECO:0007669"/>
    <property type="project" value="InterPro"/>
</dbReference>
<dbReference type="SUPFAM" id="SSF52172">
    <property type="entry name" value="CheY-like"/>
    <property type="match status" value="1"/>
</dbReference>
<dbReference type="Pfam" id="PF00072">
    <property type="entry name" value="Response_reg"/>
    <property type="match status" value="1"/>
</dbReference>
<evidence type="ECO:0000259" key="2">
    <source>
        <dbReference type="PROSITE" id="PS50110"/>
    </source>
</evidence>
<dbReference type="Proteomes" id="UP000199440">
    <property type="component" value="Unassembled WGS sequence"/>
</dbReference>
<protein>
    <submittedName>
        <fullName evidence="3">Response regulator receiver domain-containing protein</fullName>
    </submittedName>
</protein>